<dbReference type="CDD" id="cd06529">
    <property type="entry name" value="S24_LexA-like"/>
    <property type="match status" value="1"/>
</dbReference>
<accession>A0ABY5BGC6</accession>
<dbReference type="RefSeq" id="WP_252836495.1">
    <property type="nucleotide sequence ID" value="NZ_CP099583.1"/>
</dbReference>
<evidence type="ECO:0000313" key="7">
    <source>
        <dbReference type="Proteomes" id="UP001056386"/>
    </source>
</evidence>
<sequence>MAELISRFGSQANFCRQTGENQGEISALLREKPFGEKKARKLERLGGVAPGWLDLPPGSGDHLTDGRESVSARPILVWDDASELSEEYVLIPRLEVKASAGNGKIVWHVDEKGQKQAFRKKWCERLGIRPEHAATIVAEGSSMEPRIRDGDSLVVDYKSIELISGKAYVISFGGEVYVKRLFKLPGSGLSIRSDNPDKALYPDMVLTRENAQDVEIIALVVAVSGAI</sequence>
<proteinExistence type="predicted"/>
<reference evidence="6" key="1">
    <citation type="submission" date="2022-06" db="EMBL/GenBank/DDBJ databases">
        <title>Draft genome sequence of Burkholderia glumae strain GR20004 isolated from rice panicle showing bacterial panicle blight.</title>
        <authorList>
            <person name="Choi S.Y."/>
            <person name="Lee Y.H."/>
        </authorList>
    </citation>
    <scope>NUCLEOTIDE SEQUENCE</scope>
    <source>
        <strain evidence="6">GR20004</strain>
    </source>
</reference>
<evidence type="ECO:0000313" key="6">
    <source>
        <dbReference type="EMBL" id="USS45414.1"/>
    </source>
</evidence>
<keyword evidence="2" id="KW-0238">DNA-binding</keyword>
<dbReference type="PANTHER" id="PTHR40661">
    <property type="match status" value="1"/>
</dbReference>
<dbReference type="Pfam" id="PF00717">
    <property type="entry name" value="Peptidase_S24"/>
    <property type="match status" value="1"/>
</dbReference>
<feature type="domain" description="Peptidase S24/S26A/S26B/S26C" evidence="4">
    <location>
        <begin position="97"/>
        <end position="221"/>
    </location>
</feature>
<dbReference type="PANTHER" id="PTHR40661:SF3">
    <property type="entry name" value="FELS-1 PROPHAGE TRANSCRIPTIONAL REGULATOR"/>
    <property type="match status" value="1"/>
</dbReference>
<dbReference type="Gene3D" id="2.10.109.10">
    <property type="entry name" value="Umud Fragment, subunit A"/>
    <property type="match status" value="1"/>
</dbReference>
<evidence type="ECO:0000256" key="3">
    <source>
        <dbReference type="ARBA" id="ARBA00023163"/>
    </source>
</evidence>
<dbReference type="InterPro" id="IPR036286">
    <property type="entry name" value="LexA/Signal_pep-like_sf"/>
</dbReference>
<organism evidence="6 7">
    <name type="scientific">Burkholderia glumae</name>
    <name type="common">Pseudomonas glumae</name>
    <dbReference type="NCBI Taxonomy" id="337"/>
    <lineage>
        <taxon>Bacteria</taxon>
        <taxon>Pseudomonadati</taxon>
        <taxon>Pseudomonadota</taxon>
        <taxon>Betaproteobacteria</taxon>
        <taxon>Burkholderiales</taxon>
        <taxon>Burkholderiaceae</taxon>
        <taxon>Burkholderia</taxon>
    </lineage>
</organism>
<protein>
    <submittedName>
        <fullName evidence="6">S24 family peptidase</fullName>
    </submittedName>
</protein>
<dbReference type="InterPro" id="IPR039418">
    <property type="entry name" value="LexA-like"/>
</dbReference>
<evidence type="ECO:0000256" key="2">
    <source>
        <dbReference type="ARBA" id="ARBA00023125"/>
    </source>
</evidence>
<keyword evidence="3" id="KW-0804">Transcription</keyword>
<dbReference type="InterPro" id="IPR015927">
    <property type="entry name" value="Peptidase_S24_S26A/B/C"/>
</dbReference>
<name>A0ABY5BGC6_BURGL</name>
<keyword evidence="1" id="KW-0805">Transcription regulation</keyword>
<evidence type="ECO:0000259" key="4">
    <source>
        <dbReference type="Pfam" id="PF00717"/>
    </source>
</evidence>
<gene>
    <name evidence="5" type="ORF">NFI99_11375</name>
    <name evidence="6" type="ORF">NFI99_27960</name>
</gene>
<evidence type="ECO:0000256" key="1">
    <source>
        <dbReference type="ARBA" id="ARBA00023015"/>
    </source>
</evidence>
<dbReference type="SUPFAM" id="SSF51306">
    <property type="entry name" value="LexA/Signal peptidase"/>
    <property type="match status" value="1"/>
</dbReference>
<dbReference type="Proteomes" id="UP001056386">
    <property type="component" value="Chromosome 2"/>
</dbReference>
<dbReference type="EMBL" id="CP099587">
    <property type="protein sequence ID" value="USS45414.1"/>
    <property type="molecule type" value="Genomic_DNA"/>
</dbReference>
<dbReference type="Proteomes" id="UP001056386">
    <property type="component" value="Chromosome 1"/>
</dbReference>
<evidence type="ECO:0000313" key="5">
    <source>
        <dbReference type="EMBL" id="USS42772.1"/>
    </source>
</evidence>
<keyword evidence="7" id="KW-1185">Reference proteome</keyword>
<dbReference type="EMBL" id="CP099583">
    <property type="protein sequence ID" value="USS42772.1"/>
    <property type="molecule type" value="Genomic_DNA"/>
</dbReference>